<accession>A0ABN9XJX1</accession>
<sequence>MYQRLCGKTLSKVLQRSDWGAEQLSQEQVEYSARDAVAALEIMHSFKDRWMPRAADVGSFARMFEDSFEVDEDGDLQRAELSDARARVLGQQDLPGPTRRAVLESKSGRDGGGGRWARARTKRAAVKFYAVAAGHVPGVYSTREECRAQCENFYGARYKSFTTRGQAEAFVIDHG</sequence>
<dbReference type="InterPro" id="IPR002562">
    <property type="entry name" value="3'-5'_exonuclease_dom"/>
</dbReference>
<dbReference type="InterPro" id="IPR011320">
    <property type="entry name" value="RNase_H1_N"/>
</dbReference>
<keyword evidence="4" id="KW-1185">Reference proteome</keyword>
<dbReference type="InterPro" id="IPR009027">
    <property type="entry name" value="Ribosomal_bL9/RNase_H1_N"/>
</dbReference>
<evidence type="ECO:0000259" key="2">
    <source>
        <dbReference type="Pfam" id="PF01693"/>
    </source>
</evidence>
<organism evidence="3 4">
    <name type="scientific">Prorocentrum cordatum</name>
    <dbReference type="NCBI Taxonomy" id="2364126"/>
    <lineage>
        <taxon>Eukaryota</taxon>
        <taxon>Sar</taxon>
        <taxon>Alveolata</taxon>
        <taxon>Dinophyceae</taxon>
        <taxon>Prorocentrales</taxon>
        <taxon>Prorocentraceae</taxon>
        <taxon>Prorocentrum</taxon>
    </lineage>
</organism>
<name>A0ABN9XJX1_9DINO</name>
<proteinExistence type="predicted"/>
<dbReference type="Gene3D" id="3.40.970.10">
    <property type="entry name" value="Ribonuclease H1, N-terminal domain"/>
    <property type="match status" value="1"/>
</dbReference>
<gene>
    <name evidence="3" type="ORF">PCOR1329_LOCUS77501</name>
</gene>
<dbReference type="InterPro" id="IPR012337">
    <property type="entry name" value="RNaseH-like_sf"/>
</dbReference>
<dbReference type="InterPro" id="IPR037056">
    <property type="entry name" value="RNase_H1_N_sf"/>
</dbReference>
<dbReference type="EMBL" id="CAUYUJ010020726">
    <property type="protein sequence ID" value="CAK0900112.1"/>
    <property type="molecule type" value="Genomic_DNA"/>
</dbReference>
<dbReference type="InterPro" id="IPR036397">
    <property type="entry name" value="RNaseH_sf"/>
</dbReference>
<reference evidence="3" key="1">
    <citation type="submission" date="2023-10" db="EMBL/GenBank/DDBJ databases">
        <authorList>
            <person name="Chen Y."/>
            <person name="Shah S."/>
            <person name="Dougan E. K."/>
            <person name="Thang M."/>
            <person name="Chan C."/>
        </authorList>
    </citation>
    <scope>NUCLEOTIDE SEQUENCE [LARGE SCALE GENOMIC DNA]</scope>
</reference>
<evidence type="ECO:0000313" key="4">
    <source>
        <dbReference type="Proteomes" id="UP001189429"/>
    </source>
</evidence>
<dbReference type="SUPFAM" id="SSF55658">
    <property type="entry name" value="L9 N-domain-like"/>
    <property type="match status" value="1"/>
</dbReference>
<evidence type="ECO:0000259" key="1">
    <source>
        <dbReference type="Pfam" id="PF01612"/>
    </source>
</evidence>
<dbReference type="Pfam" id="PF01612">
    <property type="entry name" value="DNA_pol_A_exo1"/>
    <property type="match status" value="1"/>
</dbReference>
<dbReference type="Proteomes" id="UP001189429">
    <property type="component" value="Unassembled WGS sequence"/>
</dbReference>
<feature type="domain" description="3'-5' exonuclease" evidence="1">
    <location>
        <begin position="1"/>
        <end position="48"/>
    </location>
</feature>
<protein>
    <submittedName>
        <fullName evidence="3">Uncharacterized protein</fullName>
    </submittedName>
</protein>
<dbReference type="Gene3D" id="3.30.420.10">
    <property type="entry name" value="Ribonuclease H-like superfamily/Ribonuclease H"/>
    <property type="match status" value="1"/>
</dbReference>
<evidence type="ECO:0000313" key="3">
    <source>
        <dbReference type="EMBL" id="CAK0900112.1"/>
    </source>
</evidence>
<dbReference type="SUPFAM" id="SSF53098">
    <property type="entry name" value="Ribonuclease H-like"/>
    <property type="match status" value="1"/>
</dbReference>
<comment type="caution">
    <text evidence="3">The sequence shown here is derived from an EMBL/GenBank/DDBJ whole genome shotgun (WGS) entry which is preliminary data.</text>
</comment>
<dbReference type="Pfam" id="PF01693">
    <property type="entry name" value="Cauli_VI"/>
    <property type="match status" value="1"/>
</dbReference>
<feature type="domain" description="Ribonuclease H1 N-terminal" evidence="2">
    <location>
        <begin position="127"/>
        <end position="170"/>
    </location>
</feature>